<keyword evidence="8 10" id="KW-1133">Transmembrane helix</keyword>
<feature type="transmembrane region" description="Helical" evidence="10">
    <location>
        <begin position="96"/>
        <end position="115"/>
    </location>
</feature>
<keyword evidence="12" id="KW-1185">Reference proteome</keyword>
<dbReference type="OrthoDB" id="9791248at2"/>
<comment type="subcellular location">
    <subcellularLocation>
        <location evidence="2">Cell membrane</location>
        <topology evidence="2">Multi-pass membrane protein</topology>
    </subcellularLocation>
</comment>
<comment type="caution">
    <text evidence="11">The sequence shown here is derived from an EMBL/GenBank/DDBJ whole genome shotgun (WGS) entry which is preliminary data.</text>
</comment>
<dbReference type="Pfam" id="PF04973">
    <property type="entry name" value="NMN_transporter"/>
    <property type="match status" value="1"/>
</dbReference>
<proteinExistence type="inferred from homology"/>
<keyword evidence="9 10" id="KW-0472">Membrane</keyword>
<evidence type="ECO:0000256" key="6">
    <source>
        <dbReference type="ARBA" id="ARBA00022475"/>
    </source>
</evidence>
<evidence type="ECO:0000256" key="1">
    <source>
        <dbReference type="ARBA" id="ARBA00002672"/>
    </source>
</evidence>
<keyword evidence="7 10" id="KW-0812">Transmembrane</keyword>
<dbReference type="Proteomes" id="UP000275719">
    <property type="component" value="Unassembled WGS sequence"/>
</dbReference>
<feature type="transmembrane region" description="Helical" evidence="10">
    <location>
        <begin position="121"/>
        <end position="139"/>
    </location>
</feature>
<keyword evidence="5" id="KW-0813">Transport</keyword>
<evidence type="ECO:0000256" key="2">
    <source>
        <dbReference type="ARBA" id="ARBA00004651"/>
    </source>
</evidence>
<sequence length="204" mass="24024">MIQEIFFQISILEWIGVSLAIVQVLLSRVNNPINYLFGICSVSITMYLMFQSKLYAEFALNIYYLIMSIYGWYFWKFGKQQHETPISFSTKKDYTISFLIVLISFILFYFGLTQLTDSDVPILDATISAFAWAGMWLMAKRKIENWIFLNISNAIAIPLMIHKELYLYAILSLILFIVATSGYFKWRKIKRSMKIELFKKFKIN</sequence>
<keyword evidence="6" id="KW-1003">Cell membrane</keyword>
<dbReference type="GO" id="GO:0034257">
    <property type="term" value="F:nicotinamide riboside transmembrane transporter activity"/>
    <property type="evidence" value="ECO:0007669"/>
    <property type="project" value="InterPro"/>
</dbReference>
<comment type="function">
    <text evidence="1">Required for nicotinamide riboside transport across the inner membrane.</text>
</comment>
<dbReference type="RefSeq" id="WP_125020246.1">
    <property type="nucleotide sequence ID" value="NZ_RQVQ01000060.1"/>
</dbReference>
<evidence type="ECO:0000256" key="5">
    <source>
        <dbReference type="ARBA" id="ARBA00022448"/>
    </source>
</evidence>
<dbReference type="InterPro" id="IPR006419">
    <property type="entry name" value="NMN_transpt_PnuC"/>
</dbReference>
<evidence type="ECO:0000313" key="11">
    <source>
        <dbReference type="EMBL" id="RRJ87138.1"/>
    </source>
</evidence>
<evidence type="ECO:0000256" key="9">
    <source>
        <dbReference type="ARBA" id="ARBA00023136"/>
    </source>
</evidence>
<organism evidence="11 12">
    <name type="scientific">Paenimyroides tangerinum</name>
    <dbReference type="NCBI Taxonomy" id="2488728"/>
    <lineage>
        <taxon>Bacteria</taxon>
        <taxon>Pseudomonadati</taxon>
        <taxon>Bacteroidota</taxon>
        <taxon>Flavobacteriia</taxon>
        <taxon>Flavobacteriales</taxon>
        <taxon>Flavobacteriaceae</taxon>
        <taxon>Paenimyroides</taxon>
    </lineage>
</organism>
<dbReference type="GO" id="GO:0005886">
    <property type="term" value="C:plasma membrane"/>
    <property type="evidence" value="ECO:0007669"/>
    <property type="project" value="UniProtKB-SubCell"/>
</dbReference>
<feature type="transmembrane region" description="Helical" evidence="10">
    <location>
        <begin position="56"/>
        <end position="75"/>
    </location>
</feature>
<evidence type="ECO:0000313" key="12">
    <source>
        <dbReference type="Proteomes" id="UP000275719"/>
    </source>
</evidence>
<evidence type="ECO:0000256" key="7">
    <source>
        <dbReference type="ARBA" id="ARBA00022692"/>
    </source>
</evidence>
<evidence type="ECO:0000256" key="4">
    <source>
        <dbReference type="ARBA" id="ARBA00017522"/>
    </source>
</evidence>
<accession>A0A3P3VYK2</accession>
<gene>
    <name evidence="11" type="ORF">EG240_15450</name>
</gene>
<dbReference type="NCBIfam" id="TIGR01528">
    <property type="entry name" value="NMN_trans_PnuC"/>
    <property type="match status" value="1"/>
</dbReference>
<dbReference type="EMBL" id="RQVQ01000060">
    <property type="protein sequence ID" value="RRJ87138.1"/>
    <property type="molecule type" value="Genomic_DNA"/>
</dbReference>
<evidence type="ECO:0000256" key="10">
    <source>
        <dbReference type="SAM" id="Phobius"/>
    </source>
</evidence>
<feature type="transmembrane region" description="Helical" evidence="10">
    <location>
        <begin position="146"/>
        <end position="161"/>
    </location>
</feature>
<feature type="transmembrane region" description="Helical" evidence="10">
    <location>
        <begin position="6"/>
        <end position="26"/>
    </location>
</feature>
<evidence type="ECO:0000256" key="3">
    <source>
        <dbReference type="ARBA" id="ARBA00006669"/>
    </source>
</evidence>
<reference evidence="11 12" key="1">
    <citation type="submission" date="2018-11" db="EMBL/GenBank/DDBJ databases">
        <title>Flavobacterium sp. nov., YIM 102701-2 draft genome.</title>
        <authorList>
            <person name="Li G."/>
            <person name="Jiang Y."/>
        </authorList>
    </citation>
    <scope>NUCLEOTIDE SEQUENCE [LARGE SCALE GENOMIC DNA]</scope>
    <source>
        <strain evidence="11 12">YIM 102701-2</strain>
    </source>
</reference>
<evidence type="ECO:0000256" key="8">
    <source>
        <dbReference type="ARBA" id="ARBA00022989"/>
    </source>
</evidence>
<feature type="transmembrane region" description="Helical" evidence="10">
    <location>
        <begin position="167"/>
        <end position="184"/>
    </location>
</feature>
<protein>
    <recommendedName>
        <fullName evidence="4">Nicotinamide riboside transporter PnuC</fullName>
    </recommendedName>
</protein>
<name>A0A3P3VYK2_9FLAO</name>
<dbReference type="PANTHER" id="PTHR36122">
    <property type="entry name" value="NICOTINAMIDE RIBOSIDE TRANSPORTER PNUC"/>
    <property type="match status" value="1"/>
</dbReference>
<comment type="similarity">
    <text evidence="3">Belongs to the nicotinamide ribonucleoside (NR) uptake permease (TC 4.B.1) family.</text>
</comment>
<feature type="transmembrane region" description="Helical" evidence="10">
    <location>
        <begin position="33"/>
        <end position="50"/>
    </location>
</feature>
<dbReference type="PANTHER" id="PTHR36122:SF2">
    <property type="entry name" value="NICOTINAMIDE RIBOSIDE TRANSPORTER PNUC"/>
    <property type="match status" value="1"/>
</dbReference>
<dbReference type="AlphaFoldDB" id="A0A3P3VYK2"/>